<dbReference type="CDD" id="cd00590">
    <property type="entry name" value="RRM_SF"/>
    <property type="match status" value="1"/>
</dbReference>
<evidence type="ECO:0000313" key="4">
    <source>
        <dbReference type="Proteomes" id="UP000030655"/>
    </source>
</evidence>
<dbReference type="Gene3D" id="3.30.70.330">
    <property type="match status" value="2"/>
</dbReference>
<name>A0A059F5Q2_9MICR</name>
<dbReference type="SUPFAM" id="SSF54928">
    <property type="entry name" value="RNA-binding domain, RBD"/>
    <property type="match status" value="2"/>
</dbReference>
<accession>A0A059F5Q2</accession>
<gene>
    <name evidence="3" type="ORF">H312_00357</name>
</gene>
<keyword evidence="1" id="KW-0694">RNA-binding</keyword>
<dbReference type="GO" id="GO:0003723">
    <property type="term" value="F:RNA binding"/>
    <property type="evidence" value="ECO:0007669"/>
    <property type="project" value="UniProtKB-UniRule"/>
</dbReference>
<organism evidence="3 4">
    <name type="scientific">Anncaliia algerae PRA339</name>
    <dbReference type="NCBI Taxonomy" id="1288291"/>
    <lineage>
        <taxon>Eukaryota</taxon>
        <taxon>Fungi</taxon>
        <taxon>Fungi incertae sedis</taxon>
        <taxon>Microsporidia</taxon>
        <taxon>Tubulinosematoidea</taxon>
        <taxon>Tubulinosematidae</taxon>
        <taxon>Anncaliia</taxon>
    </lineage>
</organism>
<dbReference type="VEuPathDB" id="MicrosporidiaDB:H312_00357"/>
<evidence type="ECO:0000313" key="3">
    <source>
        <dbReference type="EMBL" id="KCZ82334.1"/>
    </source>
</evidence>
<sequence>MELCIDGLPNDTDYDELFDFFNKFGFTTKLKLRNTRAFVHFRNSSDGEMFLSDIRYFKGQKLLARETIESKRYSESITSDNFDRNRNNNEDRNDYKRNFEDRKRFDSYAGSSYIHEERNRSHGMYESDHKFPYKYERGYRSPDRYQRGYRSPDRFENSYRSNDYVRSPCSHCDKCEIHGRRKRSLFEEEIRFDKRRKREDHPNNKMKLVIDDLPRNVNKRDLIDFAFKFGFDPVYVRITSQGNHGIIEFKSVEERDRAMLRFKDSNYFGKRIVIRPYFERDLDNKFEQENSYDINKNNNETEKIESKKEVDIYSDINLSEQPTNDNVQTENIEEHAKEEIKQNSLV</sequence>
<dbReference type="STRING" id="1288291.A0A059F5Q2"/>
<feature type="domain" description="RRM" evidence="2">
    <location>
        <begin position="1"/>
        <end position="75"/>
    </location>
</feature>
<dbReference type="PROSITE" id="PS50102">
    <property type="entry name" value="RRM"/>
    <property type="match status" value="1"/>
</dbReference>
<reference evidence="4" key="1">
    <citation type="submission" date="2013-02" db="EMBL/GenBank/DDBJ databases">
        <authorList>
            <consortium name="The Broad Institute Genome Sequencing Platform"/>
            <person name="Cuomo C."/>
            <person name="Becnel J."/>
            <person name="Sanscrainte N."/>
            <person name="Walker B."/>
            <person name="Young S.K."/>
            <person name="Zeng Q."/>
            <person name="Gargeya S."/>
            <person name="Fitzgerald M."/>
            <person name="Haas B."/>
            <person name="Abouelleil A."/>
            <person name="Alvarado L."/>
            <person name="Arachchi H.M."/>
            <person name="Berlin A.M."/>
            <person name="Chapman S.B."/>
            <person name="Dewar J."/>
            <person name="Goldberg J."/>
            <person name="Griggs A."/>
            <person name="Gujja S."/>
            <person name="Hansen M."/>
            <person name="Howarth C."/>
            <person name="Imamovic A."/>
            <person name="Larimer J."/>
            <person name="McCowan C."/>
            <person name="Murphy C."/>
            <person name="Neiman D."/>
            <person name="Pearson M."/>
            <person name="Priest M."/>
            <person name="Roberts A."/>
            <person name="Saif S."/>
            <person name="Shea T."/>
            <person name="Sisk P."/>
            <person name="Sykes S."/>
            <person name="Wortman J."/>
            <person name="Nusbaum C."/>
            <person name="Birren B."/>
        </authorList>
    </citation>
    <scope>NUCLEOTIDE SEQUENCE [LARGE SCALE GENOMIC DNA]</scope>
    <source>
        <strain evidence="4">PRA339</strain>
    </source>
</reference>
<dbReference type="InterPro" id="IPR035979">
    <property type="entry name" value="RBD_domain_sf"/>
</dbReference>
<evidence type="ECO:0000256" key="1">
    <source>
        <dbReference type="PROSITE-ProRule" id="PRU00176"/>
    </source>
</evidence>
<dbReference type="Proteomes" id="UP000030655">
    <property type="component" value="Unassembled WGS sequence"/>
</dbReference>
<protein>
    <recommendedName>
        <fullName evidence="2">RRM domain-containing protein</fullName>
    </recommendedName>
</protein>
<dbReference type="OrthoDB" id="1099063at2759"/>
<dbReference type="InterPro" id="IPR000504">
    <property type="entry name" value="RRM_dom"/>
</dbReference>
<dbReference type="AlphaFoldDB" id="A0A059F5Q2"/>
<keyword evidence="4" id="KW-1185">Reference proteome</keyword>
<dbReference type="InterPro" id="IPR012677">
    <property type="entry name" value="Nucleotide-bd_a/b_plait_sf"/>
</dbReference>
<evidence type="ECO:0000259" key="2">
    <source>
        <dbReference type="PROSITE" id="PS50102"/>
    </source>
</evidence>
<reference evidence="3 4" key="2">
    <citation type="submission" date="2014-03" db="EMBL/GenBank/DDBJ databases">
        <title>The Genome Sequence of Anncaliia algerae insect isolate PRA339.</title>
        <authorList>
            <consortium name="The Broad Institute Genome Sequencing Platform"/>
            <consortium name="The Broad Institute Genome Sequencing Center for Infectious Disease"/>
            <person name="Cuomo C."/>
            <person name="Becnel J."/>
            <person name="Sanscrainte N."/>
            <person name="Walker B."/>
            <person name="Young S.K."/>
            <person name="Zeng Q."/>
            <person name="Gargeya S."/>
            <person name="Fitzgerald M."/>
            <person name="Haas B."/>
            <person name="Abouelleil A."/>
            <person name="Alvarado L."/>
            <person name="Arachchi H.M."/>
            <person name="Berlin A.M."/>
            <person name="Chapman S.B."/>
            <person name="Dewar J."/>
            <person name="Goldberg J."/>
            <person name="Griggs A."/>
            <person name="Gujja S."/>
            <person name="Hansen M."/>
            <person name="Howarth C."/>
            <person name="Imamovic A."/>
            <person name="Larimer J."/>
            <person name="McCowan C."/>
            <person name="Murphy C."/>
            <person name="Neiman D."/>
            <person name="Pearson M."/>
            <person name="Priest M."/>
            <person name="Roberts A."/>
            <person name="Saif S."/>
            <person name="Shea T."/>
            <person name="Sisk P."/>
            <person name="Sykes S."/>
            <person name="Wortman J."/>
            <person name="Nusbaum C."/>
            <person name="Birren B."/>
        </authorList>
    </citation>
    <scope>NUCLEOTIDE SEQUENCE [LARGE SCALE GENOMIC DNA]</scope>
    <source>
        <strain evidence="3 4">PRA339</strain>
    </source>
</reference>
<proteinExistence type="predicted"/>
<dbReference type="Pfam" id="PF00076">
    <property type="entry name" value="RRM_1"/>
    <property type="match status" value="1"/>
</dbReference>
<dbReference type="SMART" id="SM00360">
    <property type="entry name" value="RRM"/>
    <property type="match status" value="2"/>
</dbReference>
<feature type="non-terminal residue" evidence="3">
    <location>
        <position position="1"/>
    </location>
</feature>
<dbReference type="HOGENOM" id="CLU_940185_0_0_1"/>
<dbReference type="EMBL" id="KK365131">
    <property type="protein sequence ID" value="KCZ82334.1"/>
    <property type="molecule type" value="Genomic_DNA"/>
</dbReference>